<protein>
    <submittedName>
        <fullName evidence="1">Uncharacterized protein</fullName>
    </submittedName>
</protein>
<gene>
    <name evidence="1" type="ORF">A2024_11605</name>
</gene>
<organism evidence="1 2">
    <name type="scientific">Candidatus Edwardsbacteria bacterium GWF2_54_11</name>
    <dbReference type="NCBI Taxonomy" id="1817851"/>
    <lineage>
        <taxon>Bacteria</taxon>
        <taxon>Candidatus Edwardsiibacteriota</taxon>
    </lineage>
</organism>
<name>A0A1F5RHS9_9BACT</name>
<dbReference type="EMBL" id="MFFM01000010">
    <property type="protein sequence ID" value="OGF13960.1"/>
    <property type="molecule type" value="Genomic_DNA"/>
</dbReference>
<reference evidence="1 2" key="1">
    <citation type="journal article" date="2016" name="Nat. Commun.">
        <title>Thousands of microbial genomes shed light on interconnected biogeochemical processes in an aquifer system.</title>
        <authorList>
            <person name="Anantharaman K."/>
            <person name="Brown C.T."/>
            <person name="Hug L.A."/>
            <person name="Sharon I."/>
            <person name="Castelle C.J."/>
            <person name="Probst A.J."/>
            <person name="Thomas B.C."/>
            <person name="Singh A."/>
            <person name="Wilkins M.J."/>
            <person name="Karaoz U."/>
            <person name="Brodie E.L."/>
            <person name="Williams K.H."/>
            <person name="Hubbard S.S."/>
            <person name="Banfield J.F."/>
        </authorList>
    </citation>
    <scope>NUCLEOTIDE SEQUENCE [LARGE SCALE GENOMIC DNA]</scope>
</reference>
<proteinExistence type="predicted"/>
<evidence type="ECO:0000313" key="1">
    <source>
        <dbReference type="EMBL" id="OGF13960.1"/>
    </source>
</evidence>
<comment type="caution">
    <text evidence="1">The sequence shown here is derived from an EMBL/GenBank/DDBJ whole genome shotgun (WGS) entry which is preliminary data.</text>
</comment>
<evidence type="ECO:0000313" key="2">
    <source>
        <dbReference type="Proteomes" id="UP000177230"/>
    </source>
</evidence>
<sequence length="218" mass="24932">MKKRIFAPGCGLMLYKPELAGKLHSLLNENLGPMNRLDICCHHDPQFTEATEVINICPGCDKRFRNDYQNTSTISLWEILAQSDFFEFPDHAGRRMSILDACPTRDQERVHQAVRTLLKKMNIEVAEPAHTRTKSTCCGDSFYGVIPVEQVKAQMTKRAWEMPAQEVAVYCISCIKSMHIGGKRPRYLIDLLFSEETVPKTYEPGAWHGELDDYIARH</sequence>
<accession>A0A1F5RHS9</accession>
<dbReference type="AlphaFoldDB" id="A0A1F5RHS9"/>
<dbReference type="Proteomes" id="UP000177230">
    <property type="component" value="Unassembled WGS sequence"/>
</dbReference>